<gene>
    <name evidence="3" type="ORF">SUZIE_173620</name>
</gene>
<dbReference type="GO" id="GO:0006556">
    <property type="term" value="P:S-adenosylmethionine biosynthetic process"/>
    <property type="evidence" value="ECO:0007669"/>
    <property type="project" value="InterPro"/>
</dbReference>
<dbReference type="PANTHER" id="PTHR11964">
    <property type="entry name" value="S-ADENOSYLMETHIONINE SYNTHETASE"/>
    <property type="match status" value="1"/>
</dbReference>
<dbReference type="Pfam" id="PF00438">
    <property type="entry name" value="S-AdoMet_synt_N"/>
    <property type="match status" value="1"/>
</dbReference>
<accession>A0AA41T4H4</accession>
<name>A0AA41T4H4_SCICA</name>
<feature type="domain" description="S-adenosylmethionine synthetase N-terminal" evidence="2">
    <location>
        <begin position="19"/>
        <end position="101"/>
    </location>
</feature>
<evidence type="ECO:0000256" key="1">
    <source>
        <dbReference type="ARBA" id="ARBA00022723"/>
    </source>
</evidence>
<dbReference type="InterPro" id="IPR022628">
    <property type="entry name" value="S-AdoMet_synt_N"/>
</dbReference>
<dbReference type="InterPro" id="IPR002133">
    <property type="entry name" value="S-AdoMet_synthetase"/>
</dbReference>
<reference evidence="3" key="1">
    <citation type="submission" date="2020-03" db="EMBL/GenBank/DDBJ databases">
        <title>Studies in the Genomics of Life Span.</title>
        <authorList>
            <person name="Glass D."/>
        </authorList>
    </citation>
    <scope>NUCLEOTIDE SEQUENCE</scope>
    <source>
        <strain evidence="3">SUZIE</strain>
        <tissue evidence="3">Muscle</tissue>
    </source>
</reference>
<dbReference type="Proteomes" id="UP001166674">
    <property type="component" value="Unassembled WGS sequence"/>
</dbReference>
<keyword evidence="4" id="KW-1185">Reference proteome</keyword>
<dbReference type="EMBL" id="JAATJV010388200">
    <property type="protein sequence ID" value="MBZ3883575.1"/>
    <property type="molecule type" value="Genomic_DNA"/>
</dbReference>
<evidence type="ECO:0000259" key="2">
    <source>
        <dbReference type="Pfam" id="PF00438"/>
    </source>
</evidence>
<dbReference type="SUPFAM" id="SSF55973">
    <property type="entry name" value="S-adenosylmethionine synthetase"/>
    <property type="match status" value="1"/>
</dbReference>
<proteinExistence type="predicted"/>
<dbReference type="Gene3D" id="3.30.300.10">
    <property type="match status" value="1"/>
</dbReference>
<comment type="caution">
    <text evidence="3">The sequence shown here is derived from an EMBL/GenBank/DDBJ whole genome shotgun (WGS) entry which is preliminary data.</text>
</comment>
<keyword evidence="1" id="KW-0479">Metal-binding</keyword>
<protein>
    <submittedName>
        <fullName evidence="3">S-adenosylmethionine synthase isoform type-2</fullName>
    </submittedName>
</protein>
<dbReference type="GO" id="GO:0005524">
    <property type="term" value="F:ATP binding"/>
    <property type="evidence" value="ECO:0007669"/>
    <property type="project" value="InterPro"/>
</dbReference>
<organism evidence="3 4">
    <name type="scientific">Sciurus carolinensis</name>
    <name type="common">Eastern gray squirrel</name>
    <dbReference type="NCBI Taxonomy" id="30640"/>
    <lineage>
        <taxon>Eukaryota</taxon>
        <taxon>Metazoa</taxon>
        <taxon>Chordata</taxon>
        <taxon>Craniata</taxon>
        <taxon>Vertebrata</taxon>
        <taxon>Euteleostomi</taxon>
        <taxon>Mammalia</taxon>
        <taxon>Eutheria</taxon>
        <taxon>Euarchontoglires</taxon>
        <taxon>Glires</taxon>
        <taxon>Rodentia</taxon>
        <taxon>Sciuromorpha</taxon>
        <taxon>Sciuridae</taxon>
        <taxon>Sciurinae</taxon>
        <taxon>Sciurini</taxon>
        <taxon>Sciurus</taxon>
    </lineage>
</organism>
<dbReference type="AlphaFoldDB" id="A0AA41T4H4"/>
<sequence>MSGQFSGFHEAFINEGMLLFTSKLVGEGHPDTICDQISDAVFDAHLQQNPDSKVACNTVAKTIMIFLAAEIMSRTAINYQKVVQEAIKHTGYDDSSKGFDY</sequence>
<dbReference type="InterPro" id="IPR022636">
    <property type="entry name" value="S-AdoMet_synthetase_sfam"/>
</dbReference>
<dbReference type="GO" id="GO:0004478">
    <property type="term" value="F:methionine adenosyltransferase activity"/>
    <property type="evidence" value="ECO:0007669"/>
    <property type="project" value="InterPro"/>
</dbReference>
<dbReference type="GO" id="GO:0046872">
    <property type="term" value="F:metal ion binding"/>
    <property type="evidence" value="ECO:0007669"/>
    <property type="project" value="UniProtKB-KW"/>
</dbReference>
<evidence type="ECO:0000313" key="3">
    <source>
        <dbReference type="EMBL" id="MBZ3883575.1"/>
    </source>
</evidence>
<evidence type="ECO:0000313" key="4">
    <source>
        <dbReference type="Proteomes" id="UP001166674"/>
    </source>
</evidence>